<name>T1RPN2_GLAPU</name>
<evidence type="ECO:0000313" key="1">
    <source>
        <dbReference type="EMBL" id="AGM38711.1"/>
    </source>
</evidence>
<dbReference type="GO" id="GO:0016757">
    <property type="term" value="F:glycosyltransferase activity"/>
    <property type="evidence" value="ECO:0007669"/>
    <property type="project" value="UniProtKB-KW"/>
</dbReference>
<gene>
    <name evidence="1" type="primary">lsgB6</name>
</gene>
<sequence>MNLIICTTPFQMLMAEKILDLYKEEDFELHLFCNVMNKKYNHYFNRLARKVTKSKIYVFNRKSKIKYLFFLIRLKLNSLFSKKIDRLFIGSIDNNHVHVHVHKYIHNNTKLYTFDDGTANIFPESFFYKEDFSYKNYLLRYILCNKTNLKTIKDKSLKHYSIYHGKKNIIANVEHINLFISNVDGDYSNNGIKNEKVRVLIGQPIYENISSVVYDELKYSNLVKNIMCKYNIDYYFPHPRECFNIRNVEYINTGFILEDYILQGINNGNKYELFTFFSGGVISFNNIKQVKIISLKLRLEDLRKYYKIMEDIDNILFIEEDLL</sequence>
<proteinExistence type="predicted"/>
<organism evidence="1">
    <name type="scientific">Glaesserella parasuis</name>
    <name type="common">Haemophilus parasuis</name>
    <dbReference type="NCBI Taxonomy" id="738"/>
    <lineage>
        <taxon>Bacteria</taxon>
        <taxon>Pseudomonadati</taxon>
        <taxon>Pseudomonadota</taxon>
        <taxon>Gammaproteobacteria</taxon>
        <taxon>Pasteurellales</taxon>
        <taxon>Pasteurellaceae</taxon>
        <taxon>Glaesserella</taxon>
    </lineage>
</organism>
<dbReference type="EMBL" id="KC795369">
    <property type="protein sequence ID" value="AGM38711.1"/>
    <property type="molecule type" value="Genomic_DNA"/>
</dbReference>
<dbReference type="Gene3D" id="3.30.370.20">
    <property type="match status" value="1"/>
</dbReference>
<keyword evidence="1" id="KW-0808">Transferase</keyword>
<keyword evidence="1" id="KW-0328">Glycosyltransferase</keyword>
<protein>
    <submittedName>
        <fullName evidence="1">CMP-N-acetylneuraminate-beta-galactosamide-alpha-2, 3-sialyltransferase</fullName>
    </submittedName>
</protein>
<accession>T1RPN2</accession>
<reference evidence="1" key="1">
    <citation type="journal article" date="2013" name="J. Bacteriol.">
        <title>Gene content and diversity of the loci encoding biosynthesis of capsular polysaccharides of the 15 serovar reference strains of Haemophilus parasuis.</title>
        <authorList>
            <consortium name="BRaDP1T Consortium"/>
            <person name="Howell K.J."/>
            <person name="Weinert L.A."/>
            <person name="Luan S.L."/>
            <person name="Peters S.E."/>
            <person name="Chaudhuri R.R."/>
            <person name="Harris D."/>
            <person name="Angen O."/>
            <person name="Aragon V."/>
            <person name="Parkhill J."/>
            <person name="Langford P.R."/>
            <person name="Rycroft A.N."/>
            <person name="Wren B.W."/>
            <person name="Tucker A.W."/>
            <person name="Maskell D.J."/>
        </authorList>
    </citation>
    <scope>NUCLEOTIDE SEQUENCE</scope>
    <source>
        <strain evidence="1">131</strain>
    </source>
</reference>
<dbReference type="Pfam" id="PF07922">
    <property type="entry name" value="Glyco_transf_52"/>
    <property type="match status" value="1"/>
</dbReference>
<dbReference type="AlphaFoldDB" id="T1RPN2"/>
<reference evidence="1" key="2">
    <citation type="submission" date="2013-03" db="EMBL/GenBank/DDBJ databases">
        <authorList>
            <person name="Howell K."/>
            <person name="Weinert L."/>
            <person name="Luan S.-L."/>
            <person name="Peters S."/>
            <person name="Aragon V."/>
            <person name="Angen O."/>
            <person name="Tucker A.W."/>
            <person name="Maskell D.J."/>
        </authorList>
    </citation>
    <scope>NUCLEOTIDE SEQUENCE</scope>
    <source>
        <strain evidence="1">131</strain>
    </source>
</reference>
<dbReference type="InterPro" id="IPR012477">
    <property type="entry name" value="Glyco_transf_52"/>
</dbReference>
<dbReference type="RefSeq" id="WP_075604681.1">
    <property type="nucleotide sequence ID" value="NZ_CP190741.1"/>
</dbReference>